<comment type="subcellular location">
    <subcellularLocation>
        <location evidence="1">Cell membrane</location>
        <topology evidence="1">Multi-pass membrane protein</topology>
    </subcellularLocation>
</comment>
<keyword evidence="2" id="KW-0813">Transport</keyword>
<dbReference type="InterPro" id="IPR000990">
    <property type="entry name" value="Innexin"/>
</dbReference>
<organism evidence="10 11">
    <name type="scientific">Rotaria sordida</name>
    <dbReference type="NCBI Taxonomy" id="392033"/>
    <lineage>
        <taxon>Eukaryota</taxon>
        <taxon>Metazoa</taxon>
        <taxon>Spiralia</taxon>
        <taxon>Gnathifera</taxon>
        <taxon>Rotifera</taxon>
        <taxon>Eurotatoria</taxon>
        <taxon>Bdelloidea</taxon>
        <taxon>Philodinida</taxon>
        <taxon>Philodinidae</taxon>
        <taxon>Rotaria</taxon>
    </lineage>
</organism>
<evidence type="ECO:0000256" key="6">
    <source>
        <dbReference type="ARBA" id="ARBA00023065"/>
    </source>
</evidence>
<evidence type="ECO:0000256" key="2">
    <source>
        <dbReference type="ARBA" id="ARBA00022448"/>
    </source>
</evidence>
<dbReference type="OrthoDB" id="5867527at2759"/>
<keyword evidence="3" id="KW-1003">Cell membrane</keyword>
<dbReference type="Proteomes" id="UP000663882">
    <property type="component" value="Unassembled WGS sequence"/>
</dbReference>
<dbReference type="GO" id="GO:0005886">
    <property type="term" value="C:plasma membrane"/>
    <property type="evidence" value="ECO:0007669"/>
    <property type="project" value="UniProtKB-SubCell"/>
</dbReference>
<keyword evidence="7" id="KW-0472">Membrane</keyword>
<comment type="caution">
    <text evidence="10">The sequence shown here is derived from an EMBL/GenBank/DDBJ whole genome shotgun (WGS) entry which is preliminary data.</text>
</comment>
<keyword evidence="8" id="KW-0407">Ion channel</keyword>
<gene>
    <name evidence="10" type="ORF">RFH988_LOCUS35845</name>
    <name evidence="9" type="ORF">ZHD862_LOCUS31607</name>
</gene>
<evidence type="ECO:0000256" key="3">
    <source>
        <dbReference type="ARBA" id="ARBA00022475"/>
    </source>
</evidence>
<keyword evidence="5" id="KW-1133">Transmembrane helix</keyword>
<evidence type="ECO:0000256" key="7">
    <source>
        <dbReference type="ARBA" id="ARBA00023136"/>
    </source>
</evidence>
<dbReference type="GO" id="GO:0034220">
    <property type="term" value="P:monoatomic ion transmembrane transport"/>
    <property type="evidence" value="ECO:0007669"/>
    <property type="project" value="UniProtKB-KW"/>
</dbReference>
<dbReference type="EMBL" id="CAJNOO010005715">
    <property type="protein sequence ID" value="CAF1428517.1"/>
    <property type="molecule type" value="Genomic_DNA"/>
</dbReference>
<evidence type="ECO:0000313" key="10">
    <source>
        <dbReference type="EMBL" id="CAF1428517.1"/>
    </source>
</evidence>
<evidence type="ECO:0000256" key="8">
    <source>
        <dbReference type="ARBA" id="ARBA00023303"/>
    </source>
</evidence>
<keyword evidence="6" id="KW-0406">Ion transport</keyword>
<dbReference type="AlphaFoldDB" id="A0A815N2W7"/>
<evidence type="ECO:0000256" key="5">
    <source>
        <dbReference type="ARBA" id="ARBA00022989"/>
    </source>
</evidence>
<reference evidence="10" key="1">
    <citation type="submission" date="2021-02" db="EMBL/GenBank/DDBJ databases">
        <authorList>
            <person name="Nowell W R."/>
        </authorList>
    </citation>
    <scope>NUCLEOTIDE SEQUENCE</scope>
</reference>
<evidence type="ECO:0000313" key="11">
    <source>
        <dbReference type="Proteomes" id="UP000663882"/>
    </source>
</evidence>
<sequence length="85" mass="9994">MNSICWLKGTYYLPTKEIEIPDRSKPRTYFISYYQWTSLILLGSDGFLILRIIGQNTDEFLAIQTIGYLYKHYVADFHYTKGSIV</sequence>
<keyword evidence="4" id="KW-0812">Transmembrane</keyword>
<protein>
    <submittedName>
        <fullName evidence="10">Uncharacterized protein</fullName>
    </submittedName>
</protein>
<dbReference type="Proteomes" id="UP000663864">
    <property type="component" value="Unassembled WGS sequence"/>
</dbReference>
<accession>A0A815N2W7</accession>
<evidence type="ECO:0000256" key="4">
    <source>
        <dbReference type="ARBA" id="ARBA00022692"/>
    </source>
</evidence>
<proteinExistence type="predicted"/>
<evidence type="ECO:0000313" key="9">
    <source>
        <dbReference type="EMBL" id="CAF1371244.1"/>
    </source>
</evidence>
<dbReference type="Pfam" id="PF00876">
    <property type="entry name" value="Innexin"/>
    <property type="match status" value="1"/>
</dbReference>
<dbReference type="EMBL" id="CAJNOT010003215">
    <property type="protein sequence ID" value="CAF1371244.1"/>
    <property type="molecule type" value="Genomic_DNA"/>
</dbReference>
<evidence type="ECO:0000256" key="1">
    <source>
        <dbReference type="ARBA" id="ARBA00004651"/>
    </source>
</evidence>
<name>A0A815N2W7_9BILA</name>